<dbReference type="RefSeq" id="WP_275821933.1">
    <property type="nucleotide sequence ID" value="NZ_BAAANM010000014.1"/>
</dbReference>
<dbReference type="Pfam" id="PF08240">
    <property type="entry name" value="ADH_N"/>
    <property type="match status" value="1"/>
</dbReference>
<dbReference type="Gene3D" id="3.40.50.720">
    <property type="entry name" value="NAD(P)-binding Rossmann-like Domain"/>
    <property type="match status" value="1"/>
</dbReference>
<dbReference type="Gene3D" id="3.90.180.10">
    <property type="entry name" value="Medium-chain alcohol dehydrogenases, catalytic domain"/>
    <property type="match status" value="1"/>
</dbReference>
<dbReference type="PANTHER" id="PTHR44154:SF1">
    <property type="entry name" value="QUINONE OXIDOREDUCTASE"/>
    <property type="match status" value="1"/>
</dbReference>
<dbReference type="SUPFAM" id="SSF51735">
    <property type="entry name" value="NAD(P)-binding Rossmann-fold domains"/>
    <property type="match status" value="1"/>
</dbReference>
<dbReference type="SUPFAM" id="SSF50129">
    <property type="entry name" value="GroES-like"/>
    <property type="match status" value="1"/>
</dbReference>
<evidence type="ECO:0000313" key="4">
    <source>
        <dbReference type="Proteomes" id="UP001220022"/>
    </source>
</evidence>
<gene>
    <name evidence="3" type="ORF">P2L57_35755</name>
</gene>
<dbReference type="PANTHER" id="PTHR44154">
    <property type="entry name" value="QUINONE OXIDOREDUCTASE"/>
    <property type="match status" value="1"/>
</dbReference>
<feature type="domain" description="Enoyl reductase (ER)" evidence="2">
    <location>
        <begin position="17"/>
        <end position="310"/>
    </location>
</feature>
<dbReference type="InterPro" id="IPR051603">
    <property type="entry name" value="Zinc-ADH_QOR/CCCR"/>
</dbReference>
<keyword evidence="1" id="KW-0521">NADP</keyword>
<evidence type="ECO:0000256" key="1">
    <source>
        <dbReference type="ARBA" id="ARBA00022857"/>
    </source>
</evidence>
<comment type="caution">
    <text evidence="3">The sequence shown here is derived from an EMBL/GenBank/DDBJ whole genome shotgun (WGS) entry which is preliminary data.</text>
</comment>
<sequence>MPALPTHARAVRFDRYGDRDVLYLADIPMPHPAPGEVLVEVRAAGINPGETRIRTGALHDRFPATFPSGQGSDLAGVVVGLGDGVTDFSPGDEVLGYSWQRSSHATHAAVPAAQLIRKPEALSWPVAGSLYVAACTAWAAVHAVDPRPGETVAVSAAAGGVGSIVVQLLGLRGARILGIASSANSAWLTANGAVPVSYGEDLAAGLTAAAPGGIDVFIDLFGPQYVQLAVDLGIPPDRIETIISFELAARYGTKHDGSAVGSNREVLTEMADLAAGGRIEITVAAAYPLDHVRDAYAELEQRHTHGKIVLVP</sequence>
<organism evidence="3 4">
    <name type="scientific">Streptantibioticus ferralitis</name>
    <dbReference type="NCBI Taxonomy" id="236510"/>
    <lineage>
        <taxon>Bacteria</taxon>
        <taxon>Bacillati</taxon>
        <taxon>Actinomycetota</taxon>
        <taxon>Actinomycetes</taxon>
        <taxon>Kitasatosporales</taxon>
        <taxon>Streptomycetaceae</taxon>
        <taxon>Streptantibioticus</taxon>
    </lineage>
</organism>
<dbReference type="InterPro" id="IPR011032">
    <property type="entry name" value="GroES-like_sf"/>
</dbReference>
<dbReference type="Pfam" id="PF13602">
    <property type="entry name" value="ADH_zinc_N_2"/>
    <property type="match status" value="1"/>
</dbReference>
<dbReference type="EMBL" id="JARHTQ010000042">
    <property type="protein sequence ID" value="MDF2260884.1"/>
    <property type="molecule type" value="Genomic_DNA"/>
</dbReference>
<dbReference type="InterPro" id="IPR020843">
    <property type="entry name" value="ER"/>
</dbReference>
<dbReference type="Proteomes" id="UP001220022">
    <property type="component" value="Unassembled WGS sequence"/>
</dbReference>
<evidence type="ECO:0000259" key="2">
    <source>
        <dbReference type="SMART" id="SM00829"/>
    </source>
</evidence>
<protein>
    <submittedName>
        <fullName evidence="3">NADP-dependent oxidoreductase</fullName>
    </submittedName>
</protein>
<dbReference type="CDD" id="cd05289">
    <property type="entry name" value="MDR_like_2"/>
    <property type="match status" value="1"/>
</dbReference>
<proteinExistence type="predicted"/>
<dbReference type="InterPro" id="IPR013154">
    <property type="entry name" value="ADH-like_N"/>
</dbReference>
<dbReference type="SMART" id="SM00829">
    <property type="entry name" value="PKS_ER"/>
    <property type="match status" value="1"/>
</dbReference>
<name>A0ABT5ZAN1_9ACTN</name>
<accession>A0ABT5ZAN1</accession>
<reference evidence="3 4" key="1">
    <citation type="submission" date="2023-03" db="EMBL/GenBank/DDBJ databases">
        <title>Draft genome sequence of type strain Streptomyces ferralitis JCM 14344.</title>
        <authorList>
            <person name="Klaysubun C."/>
            <person name="Duangmal K."/>
        </authorList>
    </citation>
    <scope>NUCLEOTIDE SEQUENCE [LARGE SCALE GENOMIC DNA]</scope>
    <source>
        <strain evidence="3 4">JCM 14344</strain>
    </source>
</reference>
<dbReference type="InterPro" id="IPR036291">
    <property type="entry name" value="NAD(P)-bd_dom_sf"/>
</dbReference>
<keyword evidence="4" id="KW-1185">Reference proteome</keyword>
<evidence type="ECO:0000313" key="3">
    <source>
        <dbReference type="EMBL" id="MDF2260884.1"/>
    </source>
</evidence>